<reference evidence="2" key="2">
    <citation type="journal article" date="2022" name="Microbiol. Resour. Announc.">
        <title>Whole-Genome Sequence of Entomortierella parvispora E1425, a Mucoromycotan Fungus Associated with Burkholderiaceae-Related Endosymbiotic Bacteria.</title>
        <authorList>
            <person name="Herlambang A."/>
            <person name="Guo Y."/>
            <person name="Takashima Y."/>
            <person name="Narisawa K."/>
            <person name="Ohta H."/>
            <person name="Nishizawa T."/>
        </authorList>
    </citation>
    <scope>NUCLEOTIDE SEQUENCE</scope>
    <source>
        <strain evidence="2">E1425</strain>
    </source>
</reference>
<dbReference type="InterPro" id="IPR050620">
    <property type="entry name" value="Thioredoxin_H-type-like"/>
</dbReference>
<dbReference type="AlphaFoldDB" id="A0A9P3HCY2"/>
<sequence>MILTIVDPKEFLEYIRSDRKIIVEYSNSSNEEVHRNISSALDALSNEHPDIDFLTVDLELLPQVSETVGVRTAPSFQAFNKGSKVGQFFGNSRHKLAELISDLNSA</sequence>
<reference evidence="2" key="1">
    <citation type="submission" date="2021-11" db="EMBL/GenBank/DDBJ databases">
        <authorList>
            <person name="Herlambang A."/>
            <person name="Guo Y."/>
            <person name="Takashima Y."/>
            <person name="Nishizawa T."/>
        </authorList>
    </citation>
    <scope>NUCLEOTIDE SEQUENCE</scope>
    <source>
        <strain evidence="2">E1425</strain>
    </source>
</reference>
<evidence type="ECO:0000313" key="3">
    <source>
        <dbReference type="Proteomes" id="UP000827284"/>
    </source>
</evidence>
<dbReference type="Pfam" id="PF00085">
    <property type="entry name" value="Thioredoxin"/>
    <property type="match status" value="1"/>
</dbReference>
<gene>
    <name evidence="2" type="ORF">EMPS_06561</name>
</gene>
<accession>A0A9P3HCY2</accession>
<organism evidence="2 3">
    <name type="scientific">Entomortierella parvispora</name>
    <dbReference type="NCBI Taxonomy" id="205924"/>
    <lineage>
        <taxon>Eukaryota</taxon>
        <taxon>Fungi</taxon>
        <taxon>Fungi incertae sedis</taxon>
        <taxon>Mucoromycota</taxon>
        <taxon>Mortierellomycotina</taxon>
        <taxon>Mortierellomycetes</taxon>
        <taxon>Mortierellales</taxon>
        <taxon>Mortierellaceae</taxon>
        <taxon>Entomortierella</taxon>
    </lineage>
</organism>
<name>A0A9P3HCY2_9FUNG</name>
<dbReference type="Proteomes" id="UP000827284">
    <property type="component" value="Unassembled WGS sequence"/>
</dbReference>
<dbReference type="InterPro" id="IPR013766">
    <property type="entry name" value="Thioredoxin_domain"/>
</dbReference>
<evidence type="ECO:0000313" key="2">
    <source>
        <dbReference type="EMBL" id="GJJ74203.1"/>
    </source>
</evidence>
<dbReference type="PANTHER" id="PTHR10438">
    <property type="entry name" value="THIOREDOXIN"/>
    <property type="match status" value="1"/>
</dbReference>
<dbReference type="Gene3D" id="3.40.30.10">
    <property type="entry name" value="Glutaredoxin"/>
    <property type="match status" value="1"/>
</dbReference>
<protein>
    <recommendedName>
        <fullName evidence="1">Thioredoxin domain-containing protein</fullName>
    </recommendedName>
</protein>
<feature type="domain" description="Thioredoxin" evidence="1">
    <location>
        <begin position="5"/>
        <end position="100"/>
    </location>
</feature>
<comment type="caution">
    <text evidence="2">The sequence shown here is derived from an EMBL/GenBank/DDBJ whole genome shotgun (WGS) entry which is preliminary data.</text>
</comment>
<proteinExistence type="predicted"/>
<keyword evidence="3" id="KW-1185">Reference proteome</keyword>
<dbReference type="CDD" id="cd02947">
    <property type="entry name" value="TRX_family"/>
    <property type="match status" value="1"/>
</dbReference>
<dbReference type="SUPFAM" id="SSF52833">
    <property type="entry name" value="Thioredoxin-like"/>
    <property type="match status" value="1"/>
</dbReference>
<dbReference type="OrthoDB" id="2121326at2759"/>
<dbReference type="InterPro" id="IPR036249">
    <property type="entry name" value="Thioredoxin-like_sf"/>
</dbReference>
<evidence type="ECO:0000259" key="1">
    <source>
        <dbReference type="Pfam" id="PF00085"/>
    </source>
</evidence>
<dbReference type="EMBL" id="BQFW01000008">
    <property type="protein sequence ID" value="GJJ74203.1"/>
    <property type="molecule type" value="Genomic_DNA"/>
</dbReference>
<dbReference type="PANTHER" id="PTHR10438:SF463">
    <property type="entry name" value="THIOREDOXIN"/>
    <property type="match status" value="1"/>
</dbReference>